<evidence type="ECO:0000313" key="3">
    <source>
        <dbReference type="EMBL" id="EFW90433.1"/>
    </source>
</evidence>
<gene>
    <name evidence="4" type="ORF">SAMN05444342_4420</name>
    <name evidence="3" type="ORF">ZOD2009_18993</name>
</gene>
<evidence type="ECO:0000256" key="1">
    <source>
        <dbReference type="ARBA" id="ARBA00023172"/>
    </source>
</evidence>
<dbReference type="Pfam" id="PF00589">
    <property type="entry name" value="Phage_integrase"/>
    <property type="match status" value="1"/>
</dbReference>
<reference evidence="6" key="2">
    <citation type="submission" date="2016-11" db="EMBL/GenBank/DDBJ databases">
        <authorList>
            <person name="Varghese N."/>
            <person name="Submissions S."/>
        </authorList>
    </citation>
    <scope>NUCLEOTIDE SEQUENCE [LARGE SCALE GENOMIC DNA]</scope>
    <source>
        <strain evidence="6">DX253</strain>
    </source>
</reference>
<dbReference type="PROSITE" id="PS51898">
    <property type="entry name" value="TYR_RECOMBINASE"/>
    <property type="match status" value="1"/>
</dbReference>
<dbReference type="STRING" id="797209.GCA_000376445_02169"/>
<dbReference type="InterPro" id="IPR002104">
    <property type="entry name" value="Integrase_catalytic"/>
</dbReference>
<dbReference type="Pfam" id="PF13240">
    <property type="entry name" value="Zn_Ribbon_1"/>
    <property type="match status" value="1"/>
</dbReference>
<name>E7QYA8_HALPU</name>
<accession>E7QYA8</accession>
<dbReference type="GO" id="GO:0015074">
    <property type="term" value="P:DNA integration"/>
    <property type="evidence" value="ECO:0007669"/>
    <property type="project" value="InterPro"/>
</dbReference>
<dbReference type="InterPro" id="IPR013762">
    <property type="entry name" value="Integrase-like_cat_sf"/>
</dbReference>
<dbReference type="GO" id="GO:0006310">
    <property type="term" value="P:DNA recombination"/>
    <property type="evidence" value="ECO:0007669"/>
    <property type="project" value="UniProtKB-KW"/>
</dbReference>
<dbReference type="InterPro" id="IPR011010">
    <property type="entry name" value="DNA_brk_join_enz"/>
</dbReference>
<evidence type="ECO:0000313" key="5">
    <source>
        <dbReference type="Proteomes" id="UP000003751"/>
    </source>
</evidence>
<dbReference type="PANTHER" id="PTHR30349">
    <property type="entry name" value="PHAGE INTEGRASE-RELATED"/>
    <property type="match status" value="1"/>
</dbReference>
<dbReference type="Proteomes" id="UP000003751">
    <property type="component" value="Unassembled WGS sequence"/>
</dbReference>
<evidence type="ECO:0000313" key="6">
    <source>
        <dbReference type="Proteomes" id="UP000184203"/>
    </source>
</evidence>
<dbReference type="CDD" id="cd00397">
    <property type="entry name" value="DNA_BRE_C"/>
    <property type="match status" value="1"/>
</dbReference>
<dbReference type="RefSeq" id="WP_007982511.1">
    <property type="nucleotide sequence ID" value="NZ_AEMG01000027.1"/>
</dbReference>
<keyword evidence="1" id="KW-0233">DNA recombination</keyword>
<proteinExistence type="predicted"/>
<dbReference type="PANTHER" id="PTHR30349:SF87">
    <property type="entry name" value="TRANSPOSASE A"/>
    <property type="match status" value="1"/>
</dbReference>
<dbReference type="GO" id="GO:0003677">
    <property type="term" value="F:DNA binding"/>
    <property type="evidence" value="ECO:0007669"/>
    <property type="project" value="InterPro"/>
</dbReference>
<evidence type="ECO:0000259" key="2">
    <source>
        <dbReference type="PROSITE" id="PS51898"/>
    </source>
</evidence>
<reference evidence="4" key="3">
    <citation type="submission" date="2016-11" db="EMBL/GenBank/DDBJ databases">
        <authorList>
            <person name="Jaros S."/>
            <person name="Januszkiewicz K."/>
            <person name="Wedrychowicz H."/>
        </authorList>
    </citation>
    <scope>NUCLEOTIDE SEQUENCE [LARGE SCALE GENOMIC DNA]</scope>
    <source>
        <strain evidence="4">DX253</strain>
    </source>
</reference>
<dbReference type="Gene3D" id="1.10.443.10">
    <property type="entry name" value="Intergrase catalytic core"/>
    <property type="match status" value="1"/>
</dbReference>
<dbReference type="InterPro" id="IPR026870">
    <property type="entry name" value="Zinc_ribbon_dom"/>
</dbReference>
<sequence>MVDFDEVQGYGRKFENQLAKLREASISDADRAAIIAFIQHEEAQGKVNTGTMVNHINRLRLAAERSDISLTEMQDKTAVDGLLFSLKHDHGLAEGTLRNYRKALRKFFRYRDRDWADDIKIGVSPERTVDPNDLLTDEEIEDLLEAASHPRDKALVSLIADTGLRIGAIASLRIHDVDLTNRAGTVSINEEANVKGATGTVPLTWSRGYVANWLDVHPRSDEEEAALFHKVRFVEDGEDGAMSYQYLGRRIKWIADEAGIDRDRVNTHNFRKTAISRWIREGLNEQAIKHRATWVKDSSQFEVYSGVRDEELNESILAHYDLVDEDEESSRPNLEACPQCRTPLRQHSRFCPGCGAPLTQGAAETVTDAEDDLFGDVSSGLNPGSRATIRELHTALQDDPGLRDLLLD</sequence>
<organism evidence="3 5">
    <name type="scientific">Haladaptatus paucihalophilus DX253</name>
    <dbReference type="NCBI Taxonomy" id="797209"/>
    <lineage>
        <taxon>Archaea</taxon>
        <taxon>Methanobacteriati</taxon>
        <taxon>Methanobacteriota</taxon>
        <taxon>Stenosarchaea group</taxon>
        <taxon>Halobacteria</taxon>
        <taxon>Halobacteriales</taxon>
        <taxon>Haladaptataceae</taxon>
        <taxon>Haladaptatus</taxon>
    </lineage>
</organism>
<dbReference type="eggNOG" id="arCOG01242">
    <property type="taxonomic scope" value="Archaea"/>
</dbReference>
<dbReference type="OrthoDB" id="144892at2157"/>
<dbReference type="Proteomes" id="UP000184203">
    <property type="component" value="Unassembled WGS sequence"/>
</dbReference>
<dbReference type="PATRIC" id="fig|797209.4.peg.3721"/>
<protein>
    <submittedName>
        <fullName evidence="3">Phage integrase</fullName>
    </submittedName>
    <submittedName>
        <fullName evidence="4">Site-specific recombinase XerD</fullName>
    </submittedName>
</protein>
<evidence type="ECO:0000313" key="4">
    <source>
        <dbReference type="EMBL" id="SHL68830.1"/>
    </source>
</evidence>
<dbReference type="EMBL" id="AEMG01000027">
    <property type="protein sequence ID" value="EFW90433.1"/>
    <property type="molecule type" value="Genomic_DNA"/>
</dbReference>
<feature type="domain" description="Tyr recombinase" evidence="2">
    <location>
        <begin position="130"/>
        <end position="317"/>
    </location>
</feature>
<dbReference type="InterPro" id="IPR050090">
    <property type="entry name" value="Tyrosine_recombinase_XerCD"/>
</dbReference>
<dbReference type="AlphaFoldDB" id="E7QYA8"/>
<keyword evidence="6" id="KW-1185">Reference proteome</keyword>
<reference evidence="3 5" key="1">
    <citation type="journal article" date="2014" name="ISME J.">
        <title>Trehalose/2-sulfotrehalose biosynthesis and glycine-betaine uptake are widely spread mechanisms for osmoadaptation in the Halobacteriales.</title>
        <authorList>
            <person name="Youssef N.H."/>
            <person name="Savage-Ashlock K.N."/>
            <person name="McCully A.L."/>
            <person name="Luedtke B."/>
            <person name="Shaw E.I."/>
            <person name="Hoff W.D."/>
            <person name="Elshahed M.S."/>
        </authorList>
    </citation>
    <scope>NUCLEOTIDE SEQUENCE [LARGE SCALE GENOMIC DNA]</scope>
    <source>
        <strain evidence="3 5">DX253</strain>
    </source>
</reference>
<dbReference type="SUPFAM" id="SSF56349">
    <property type="entry name" value="DNA breaking-rejoining enzymes"/>
    <property type="match status" value="1"/>
</dbReference>
<dbReference type="EMBL" id="FRAN01000011">
    <property type="protein sequence ID" value="SHL68830.1"/>
    <property type="molecule type" value="Genomic_DNA"/>
</dbReference>